<protein>
    <submittedName>
        <fullName evidence="9">Iron chelate uptake ABC transporter family permease subunit</fullName>
    </submittedName>
</protein>
<comment type="similarity">
    <text evidence="2">Belongs to the binding-protein-dependent transport system permease family. FecCD subfamily.</text>
</comment>
<dbReference type="InterPro" id="IPR000522">
    <property type="entry name" value="ABC_transptr_permease_BtuC"/>
</dbReference>
<feature type="transmembrane region" description="Helical" evidence="8">
    <location>
        <begin position="74"/>
        <end position="95"/>
    </location>
</feature>
<evidence type="ECO:0000256" key="6">
    <source>
        <dbReference type="ARBA" id="ARBA00022989"/>
    </source>
</evidence>
<evidence type="ECO:0000256" key="4">
    <source>
        <dbReference type="ARBA" id="ARBA00022475"/>
    </source>
</evidence>
<name>A0ABP6RC15_9MICC</name>
<evidence type="ECO:0000256" key="1">
    <source>
        <dbReference type="ARBA" id="ARBA00004651"/>
    </source>
</evidence>
<dbReference type="SUPFAM" id="SSF81345">
    <property type="entry name" value="ABC transporter involved in vitamin B12 uptake, BtuC"/>
    <property type="match status" value="1"/>
</dbReference>
<evidence type="ECO:0000256" key="2">
    <source>
        <dbReference type="ARBA" id="ARBA00007935"/>
    </source>
</evidence>
<evidence type="ECO:0000256" key="5">
    <source>
        <dbReference type="ARBA" id="ARBA00022692"/>
    </source>
</evidence>
<dbReference type="EMBL" id="BAAAYG010000005">
    <property type="protein sequence ID" value="GAA3284376.1"/>
    <property type="molecule type" value="Genomic_DNA"/>
</dbReference>
<keyword evidence="3" id="KW-0813">Transport</keyword>
<dbReference type="PANTHER" id="PTHR30472">
    <property type="entry name" value="FERRIC ENTEROBACTIN TRANSPORT SYSTEM PERMEASE PROTEIN"/>
    <property type="match status" value="1"/>
</dbReference>
<accession>A0ABP6RC15</accession>
<comment type="subcellular location">
    <subcellularLocation>
        <location evidence="1">Cell membrane</location>
        <topology evidence="1">Multi-pass membrane protein</topology>
    </subcellularLocation>
</comment>
<evidence type="ECO:0000256" key="8">
    <source>
        <dbReference type="SAM" id="Phobius"/>
    </source>
</evidence>
<dbReference type="Gene3D" id="1.10.3470.10">
    <property type="entry name" value="ABC transporter involved in vitamin B12 uptake, BtuC"/>
    <property type="match status" value="1"/>
</dbReference>
<dbReference type="CDD" id="cd06550">
    <property type="entry name" value="TM_ABC_iron-siderophores_like"/>
    <property type="match status" value="1"/>
</dbReference>
<evidence type="ECO:0000256" key="7">
    <source>
        <dbReference type="ARBA" id="ARBA00023136"/>
    </source>
</evidence>
<dbReference type="RefSeq" id="WP_344719807.1">
    <property type="nucleotide sequence ID" value="NZ_BAAAYG010000005.1"/>
</dbReference>
<gene>
    <name evidence="9" type="ORF">GCM10020260_14780</name>
</gene>
<organism evidence="9 10">
    <name type="scientific">Nesterenkonia halobia</name>
    <dbReference type="NCBI Taxonomy" id="37922"/>
    <lineage>
        <taxon>Bacteria</taxon>
        <taxon>Bacillati</taxon>
        <taxon>Actinomycetota</taxon>
        <taxon>Actinomycetes</taxon>
        <taxon>Micrococcales</taxon>
        <taxon>Micrococcaceae</taxon>
        <taxon>Nesterenkonia</taxon>
    </lineage>
</organism>
<feature type="transmembrane region" description="Helical" evidence="8">
    <location>
        <begin position="41"/>
        <end position="62"/>
    </location>
</feature>
<feature type="transmembrane region" description="Helical" evidence="8">
    <location>
        <begin position="127"/>
        <end position="145"/>
    </location>
</feature>
<keyword evidence="7 8" id="KW-0472">Membrane</keyword>
<dbReference type="PANTHER" id="PTHR30472:SF1">
    <property type="entry name" value="FE(3+) DICITRATE TRANSPORT SYSTEM PERMEASE PROTEIN FECC-RELATED"/>
    <property type="match status" value="1"/>
</dbReference>
<keyword evidence="5 8" id="KW-0812">Transmembrane</keyword>
<feature type="transmembrane region" description="Helical" evidence="8">
    <location>
        <begin position="176"/>
        <end position="197"/>
    </location>
</feature>
<feature type="transmembrane region" description="Helical" evidence="8">
    <location>
        <begin position="217"/>
        <end position="250"/>
    </location>
</feature>
<keyword evidence="10" id="KW-1185">Reference proteome</keyword>
<keyword evidence="4" id="KW-1003">Cell membrane</keyword>
<dbReference type="InterPro" id="IPR037294">
    <property type="entry name" value="ABC_BtuC-like"/>
</dbReference>
<feature type="transmembrane region" description="Helical" evidence="8">
    <location>
        <begin position="101"/>
        <end position="120"/>
    </location>
</feature>
<dbReference type="Pfam" id="PF01032">
    <property type="entry name" value="FecCD"/>
    <property type="match status" value="1"/>
</dbReference>
<evidence type="ECO:0000313" key="9">
    <source>
        <dbReference type="EMBL" id="GAA3284376.1"/>
    </source>
</evidence>
<keyword evidence="6 8" id="KW-1133">Transmembrane helix</keyword>
<feature type="transmembrane region" description="Helical" evidence="8">
    <location>
        <begin position="289"/>
        <end position="307"/>
    </location>
</feature>
<proteinExistence type="inferred from homology"/>
<comment type="caution">
    <text evidence="9">The sequence shown here is derived from an EMBL/GenBank/DDBJ whole genome shotgun (WGS) entry which is preliminary data.</text>
</comment>
<sequence>MLLVAAAASLVVGGGSVDVGPVWRVLTGDGDPYMEMVLAGRVPRLLTGAVVGAALAVSGVLIQGVTRNPLGEPGLLGVTMGASASVVTVTALLGAATGQMLVLAALPGAVVAVLISYLLGRRAGGSSVVPLVLAGAVVSAVLGAYVQSMTLLRPAVFDSYRHWVVGSLIGASPETLVTVLPAIVLGLLLALACGSGLNSLTLGEEVAVSLGAPVARVRLGAIAAATLLAAAATAAVGPIAFVGLAVPHVVRALVGADHRVQIPVAVLLGAALLVAADVVARLVAWPQEVMVGTVTAFVGAPFLLAAVRRGRVTA</sequence>
<evidence type="ECO:0000313" key="10">
    <source>
        <dbReference type="Proteomes" id="UP001501736"/>
    </source>
</evidence>
<feature type="transmembrane region" description="Helical" evidence="8">
    <location>
        <begin position="262"/>
        <end position="283"/>
    </location>
</feature>
<dbReference type="Proteomes" id="UP001501736">
    <property type="component" value="Unassembled WGS sequence"/>
</dbReference>
<reference evidence="10" key="1">
    <citation type="journal article" date="2019" name="Int. J. Syst. Evol. Microbiol.">
        <title>The Global Catalogue of Microorganisms (GCM) 10K type strain sequencing project: providing services to taxonomists for standard genome sequencing and annotation.</title>
        <authorList>
            <consortium name="The Broad Institute Genomics Platform"/>
            <consortium name="The Broad Institute Genome Sequencing Center for Infectious Disease"/>
            <person name="Wu L."/>
            <person name="Ma J."/>
        </authorList>
    </citation>
    <scope>NUCLEOTIDE SEQUENCE [LARGE SCALE GENOMIC DNA]</scope>
    <source>
        <strain evidence="10">JCM 11483</strain>
    </source>
</reference>
<evidence type="ECO:0000256" key="3">
    <source>
        <dbReference type="ARBA" id="ARBA00022448"/>
    </source>
</evidence>